<sequence length="221" mass="22695">MTNSSLAVIGGTGEEGSGLALRWAASGYRVLIGSRSRERAVAAAAELRSMLPPELPARIRGDSNAEAAAAADVIVLSVPYESQAGILEQIREGCEGKTVVSVVVPLRPPRVSRVWRPPGGSAAEEAQAVLGDGACVVAAFQNISATHLKELDHAVDCDILVTGNDRAAKLTAIELAQAAGMRGIDAGPLVNSSVSEGLTAVLIGINIRNKVKGSGLRITGV</sequence>
<dbReference type="GO" id="GO:0070967">
    <property type="term" value="F:coenzyme F420 binding"/>
    <property type="evidence" value="ECO:0007669"/>
    <property type="project" value="InterPro"/>
</dbReference>
<dbReference type="GO" id="GO:0050661">
    <property type="term" value="F:NADP binding"/>
    <property type="evidence" value="ECO:0007669"/>
    <property type="project" value="InterPro"/>
</dbReference>
<dbReference type="Gene3D" id="3.40.50.720">
    <property type="entry name" value="NAD(P)-binding Rossmann-like Domain"/>
    <property type="match status" value="1"/>
</dbReference>
<organism evidence="3">
    <name type="scientific">Caldilineaceae bacterium SB0664_bin_27</name>
    <dbReference type="NCBI Taxonomy" id="2605260"/>
    <lineage>
        <taxon>Bacteria</taxon>
        <taxon>Bacillati</taxon>
        <taxon>Chloroflexota</taxon>
        <taxon>Caldilineae</taxon>
        <taxon>Caldilineales</taxon>
        <taxon>Caldilineaceae</taxon>
    </lineage>
</organism>
<accession>A0A6B0YUC3</accession>
<evidence type="ECO:0000256" key="1">
    <source>
        <dbReference type="ARBA" id="ARBA00023002"/>
    </source>
</evidence>
<name>A0A6B0YUC3_9CHLR</name>
<dbReference type="Pfam" id="PF03807">
    <property type="entry name" value="F420_oxidored"/>
    <property type="match status" value="1"/>
</dbReference>
<feature type="domain" description="Pyrroline-5-carboxylate reductase catalytic N-terminal" evidence="2">
    <location>
        <begin position="6"/>
        <end position="105"/>
    </location>
</feature>
<dbReference type="GO" id="GO:0052851">
    <property type="term" value="F:ferric-chelate reductase (NADPH) activity"/>
    <property type="evidence" value="ECO:0007669"/>
    <property type="project" value="TreeGrafter"/>
</dbReference>
<protein>
    <submittedName>
        <fullName evidence="3">NADPH-dependent F420 reductase</fullName>
    </submittedName>
</protein>
<dbReference type="GO" id="GO:0015677">
    <property type="term" value="P:copper ion import"/>
    <property type="evidence" value="ECO:0007669"/>
    <property type="project" value="TreeGrafter"/>
</dbReference>
<dbReference type="InterPro" id="IPR010185">
    <property type="entry name" value="NpdG"/>
</dbReference>
<dbReference type="PANTHER" id="PTHR14239:SF0">
    <property type="entry name" value="F420-DEPENDENT NADP REDUCTASE"/>
    <property type="match status" value="1"/>
</dbReference>
<proteinExistence type="predicted"/>
<keyword evidence="1" id="KW-0560">Oxidoreductase</keyword>
<dbReference type="EMBL" id="VXRG01000119">
    <property type="protein sequence ID" value="MXY94640.1"/>
    <property type="molecule type" value="Genomic_DNA"/>
</dbReference>
<dbReference type="AlphaFoldDB" id="A0A6B0YUC3"/>
<dbReference type="GO" id="GO:0008823">
    <property type="term" value="F:cupric reductase (NADH) activity"/>
    <property type="evidence" value="ECO:0007669"/>
    <property type="project" value="TreeGrafter"/>
</dbReference>
<dbReference type="GO" id="GO:0016651">
    <property type="term" value="F:oxidoreductase activity, acting on NAD(P)H"/>
    <property type="evidence" value="ECO:0007669"/>
    <property type="project" value="InterPro"/>
</dbReference>
<dbReference type="PANTHER" id="PTHR14239">
    <property type="entry name" value="DUDULIN-RELATED"/>
    <property type="match status" value="1"/>
</dbReference>
<reference evidence="3" key="1">
    <citation type="submission" date="2019-09" db="EMBL/GenBank/DDBJ databases">
        <title>Characterisation of the sponge microbiome using genome-centric metagenomics.</title>
        <authorList>
            <person name="Engelberts J.P."/>
            <person name="Robbins S.J."/>
            <person name="De Goeij J.M."/>
            <person name="Aranda M."/>
            <person name="Bell S.C."/>
            <person name="Webster N.S."/>
        </authorList>
    </citation>
    <scope>NUCLEOTIDE SEQUENCE</scope>
    <source>
        <strain evidence="3">SB0664_bin_27</strain>
    </source>
</reference>
<dbReference type="SUPFAM" id="SSF51735">
    <property type="entry name" value="NAD(P)-binding Rossmann-fold domains"/>
    <property type="match status" value="1"/>
</dbReference>
<dbReference type="GO" id="GO:0006740">
    <property type="term" value="P:NADPH regeneration"/>
    <property type="evidence" value="ECO:0007669"/>
    <property type="project" value="InterPro"/>
</dbReference>
<dbReference type="NCBIfam" id="TIGR01915">
    <property type="entry name" value="npdG"/>
    <property type="match status" value="1"/>
</dbReference>
<evidence type="ECO:0000313" key="3">
    <source>
        <dbReference type="EMBL" id="MXY94640.1"/>
    </source>
</evidence>
<comment type="caution">
    <text evidence="3">The sequence shown here is derived from an EMBL/GenBank/DDBJ whole genome shotgun (WGS) entry which is preliminary data.</text>
</comment>
<dbReference type="InterPro" id="IPR028939">
    <property type="entry name" value="P5C_Rdtase_cat_N"/>
</dbReference>
<dbReference type="GO" id="GO:0005886">
    <property type="term" value="C:plasma membrane"/>
    <property type="evidence" value="ECO:0007669"/>
    <property type="project" value="TreeGrafter"/>
</dbReference>
<evidence type="ECO:0000259" key="2">
    <source>
        <dbReference type="Pfam" id="PF03807"/>
    </source>
</evidence>
<gene>
    <name evidence="3" type="primary">npdG</name>
    <name evidence="3" type="ORF">F4Y42_14455</name>
</gene>
<dbReference type="InterPro" id="IPR036291">
    <property type="entry name" value="NAD(P)-bd_dom_sf"/>
</dbReference>
<dbReference type="InterPro" id="IPR051267">
    <property type="entry name" value="STEAP_metalloreductase"/>
</dbReference>